<dbReference type="InterPro" id="IPR050696">
    <property type="entry name" value="FtsA/MreB"/>
</dbReference>
<evidence type="ECO:0000313" key="3">
    <source>
        <dbReference type="EMBL" id="PJZ71860.1"/>
    </source>
</evidence>
<organism evidence="3 5">
    <name type="scientific">Leptospira perolatii</name>
    <dbReference type="NCBI Taxonomy" id="2023191"/>
    <lineage>
        <taxon>Bacteria</taxon>
        <taxon>Pseudomonadati</taxon>
        <taxon>Spirochaetota</taxon>
        <taxon>Spirochaetia</taxon>
        <taxon>Leptospirales</taxon>
        <taxon>Leptospiraceae</taxon>
        <taxon>Leptospira</taxon>
    </lineage>
</organism>
<feature type="transmembrane region" description="Helical" evidence="1">
    <location>
        <begin position="370"/>
        <end position="390"/>
    </location>
</feature>
<dbReference type="Proteomes" id="UP000231962">
    <property type="component" value="Unassembled WGS sequence"/>
</dbReference>
<evidence type="ECO:0000313" key="5">
    <source>
        <dbReference type="Proteomes" id="UP000231990"/>
    </source>
</evidence>
<evidence type="ECO:0000313" key="4">
    <source>
        <dbReference type="Proteomes" id="UP000231962"/>
    </source>
</evidence>
<dbReference type="Gene3D" id="3.30.1490.300">
    <property type="match status" value="1"/>
</dbReference>
<dbReference type="OrthoDB" id="5431056at2"/>
<keyword evidence="1" id="KW-1133">Transmembrane helix</keyword>
<dbReference type="CDD" id="cd24049">
    <property type="entry name" value="ASKHA_NBD_PilM"/>
    <property type="match status" value="1"/>
</dbReference>
<dbReference type="SUPFAM" id="SSF53067">
    <property type="entry name" value="Actin-like ATPase domain"/>
    <property type="match status" value="2"/>
</dbReference>
<sequence length="542" mass="61631">MFLYEKFLAIDYGTHNIKGALFQRTMGNLTVLRTETMPITPMEEKQYETNILRFLNTYFPGEHAILLALSLEKLFVRELSIPLTTEKAVREVIPYEVENRVPFPMETVEVLGSVWRIDQDKSDVITYTAHHAEFDTITEPFKETRTVFRGIYVDSVCLGSIVSKHLKKEIPFTNVAQLDIGGTNSLLNVIADGKIAHTRFIGIGGDHLTSEIAKSLKLKPETAEELKNSIQFEPFHEPEDGLNLFAKEFRLKVPDIKKAFEITKEFYEKLAEEVRRSFLSVGETERPEALYLSGEASKIRDIDSFLGESLSIQTKRYDFLQTDPDRFATCYGMAYQLLQPKKAKVDFLETPYVKRLNKNLFDLTAFRPHLILSGVSLFLLIGVFFLGIISDKRKLTAANKILAEKVQRGIGRQVPPDADALEFARTVKDEAKGKTELYRKYLSKPSVLDVLYEISAKFPDPGMQQFQFQNFTYDNNVVTIQGRVNEYSEIGTIQRSLENSQLFKKITIEDKRITTGAKVFKVSFTLKLEVAASMPGGPGSEF</sequence>
<accession>A0A2M9ZIG6</accession>
<comment type="caution">
    <text evidence="3">The sequence shown here is derived from an EMBL/GenBank/DDBJ whole genome shotgun (WGS) entry which is preliminary data.</text>
</comment>
<reference evidence="4 5" key="1">
    <citation type="submission" date="2017-07" db="EMBL/GenBank/DDBJ databases">
        <title>Leptospira spp. isolated from tropical soils.</title>
        <authorList>
            <person name="Thibeaux R."/>
            <person name="Iraola G."/>
            <person name="Ferres I."/>
            <person name="Bierque E."/>
            <person name="Girault D."/>
            <person name="Soupe-Gilbert M.-E."/>
            <person name="Picardeau M."/>
            <person name="Goarant C."/>
        </authorList>
    </citation>
    <scope>NUCLEOTIDE SEQUENCE [LARGE SCALE GENOMIC DNA]</scope>
    <source>
        <strain evidence="3 5">FH1-B-B1</strain>
        <strain evidence="2 4">FH1-B-C1</strain>
    </source>
</reference>
<dbReference type="InterPro" id="IPR043129">
    <property type="entry name" value="ATPase_NBD"/>
</dbReference>
<dbReference type="EMBL" id="NPDZ01000017">
    <property type="protein sequence ID" value="PJZ71860.1"/>
    <property type="molecule type" value="Genomic_DNA"/>
</dbReference>
<proteinExistence type="predicted"/>
<dbReference type="Proteomes" id="UP000231990">
    <property type="component" value="Unassembled WGS sequence"/>
</dbReference>
<evidence type="ECO:0008006" key="6">
    <source>
        <dbReference type="Google" id="ProtNLM"/>
    </source>
</evidence>
<dbReference type="EMBL" id="NPDY01000020">
    <property type="protein sequence ID" value="PJZ68530.1"/>
    <property type="molecule type" value="Genomic_DNA"/>
</dbReference>
<protein>
    <recommendedName>
        <fullName evidence="6">Pilus assembly protein PilM</fullName>
    </recommendedName>
</protein>
<dbReference type="PANTHER" id="PTHR32432:SF3">
    <property type="entry name" value="ETHANOLAMINE UTILIZATION PROTEIN EUTJ"/>
    <property type="match status" value="1"/>
</dbReference>
<keyword evidence="4" id="KW-1185">Reference proteome</keyword>
<dbReference type="Pfam" id="PF14450">
    <property type="entry name" value="FtsA"/>
    <property type="match status" value="1"/>
</dbReference>
<dbReference type="RefSeq" id="WP_100714996.1">
    <property type="nucleotide sequence ID" value="NZ_NPDY01000020.1"/>
</dbReference>
<evidence type="ECO:0000313" key="2">
    <source>
        <dbReference type="EMBL" id="PJZ68530.1"/>
    </source>
</evidence>
<gene>
    <name evidence="2" type="ORF">CH360_15650</name>
    <name evidence="3" type="ORF">CH373_17190</name>
</gene>
<dbReference type="PANTHER" id="PTHR32432">
    <property type="entry name" value="CELL DIVISION PROTEIN FTSA-RELATED"/>
    <property type="match status" value="1"/>
</dbReference>
<keyword evidence="1" id="KW-0472">Membrane</keyword>
<name>A0A2M9ZIG6_9LEPT</name>
<dbReference type="AlphaFoldDB" id="A0A2M9ZIG6"/>
<dbReference type="Gene3D" id="3.30.420.40">
    <property type="match status" value="2"/>
</dbReference>
<evidence type="ECO:0000256" key="1">
    <source>
        <dbReference type="SAM" id="Phobius"/>
    </source>
</evidence>
<keyword evidence="1" id="KW-0812">Transmembrane</keyword>